<dbReference type="SUPFAM" id="SSF48508">
    <property type="entry name" value="Nuclear receptor ligand-binding domain"/>
    <property type="match status" value="1"/>
</dbReference>
<dbReference type="PANTHER" id="PTHR24082">
    <property type="entry name" value="NUCLEAR HORMONE RECEPTOR"/>
    <property type="match status" value="1"/>
</dbReference>
<evidence type="ECO:0000259" key="10">
    <source>
        <dbReference type="PROSITE" id="PS51030"/>
    </source>
</evidence>
<dbReference type="SMART" id="SM00430">
    <property type="entry name" value="HOLI"/>
    <property type="match status" value="1"/>
</dbReference>
<keyword evidence="1" id="KW-0479">Metal-binding</keyword>
<dbReference type="PROSITE" id="PS51030">
    <property type="entry name" value="NUCLEAR_REC_DBD_2"/>
    <property type="match status" value="1"/>
</dbReference>
<name>A0A9D4RZ87_DREPO</name>
<evidence type="ECO:0000256" key="2">
    <source>
        <dbReference type="ARBA" id="ARBA00022771"/>
    </source>
</evidence>
<keyword evidence="4" id="KW-0805">Transcription regulation</keyword>
<keyword evidence="8" id="KW-0539">Nucleus</keyword>
<evidence type="ECO:0000256" key="7">
    <source>
        <dbReference type="ARBA" id="ARBA00023170"/>
    </source>
</evidence>
<dbReference type="Pfam" id="PF00105">
    <property type="entry name" value="zf-C4"/>
    <property type="match status" value="1"/>
</dbReference>
<dbReference type="SMART" id="SM00399">
    <property type="entry name" value="ZnF_C4"/>
    <property type="match status" value="1"/>
</dbReference>
<dbReference type="InterPro" id="IPR050234">
    <property type="entry name" value="Nuclear_hormone_rcpt_NR1"/>
</dbReference>
<keyword evidence="3" id="KW-0862">Zinc</keyword>
<dbReference type="PRINTS" id="PR00398">
    <property type="entry name" value="STRDHORMONER"/>
</dbReference>
<dbReference type="AlphaFoldDB" id="A0A9D4RZ87"/>
<proteinExistence type="predicted"/>
<evidence type="ECO:0000313" key="12">
    <source>
        <dbReference type="EMBL" id="KAH3886589.1"/>
    </source>
</evidence>
<dbReference type="GO" id="GO:0008270">
    <property type="term" value="F:zinc ion binding"/>
    <property type="evidence" value="ECO:0007669"/>
    <property type="project" value="UniProtKB-KW"/>
</dbReference>
<organism evidence="12 13">
    <name type="scientific">Dreissena polymorpha</name>
    <name type="common">Zebra mussel</name>
    <name type="synonym">Mytilus polymorpha</name>
    <dbReference type="NCBI Taxonomy" id="45954"/>
    <lineage>
        <taxon>Eukaryota</taxon>
        <taxon>Metazoa</taxon>
        <taxon>Spiralia</taxon>
        <taxon>Lophotrochozoa</taxon>
        <taxon>Mollusca</taxon>
        <taxon>Bivalvia</taxon>
        <taxon>Autobranchia</taxon>
        <taxon>Heteroconchia</taxon>
        <taxon>Euheterodonta</taxon>
        <taxon>Imparidentia</taxon>
        <taxon>Neoheterodontei</taxon>
        <taxon>Myida</taxon>
        <taxon>Dreissenoidea</taxon>
        <taxon>Dreissenidae</taxon>
        <taxon>Dreissena</taxon>
    </lineage>
</organism>
<dbReference type="Gene3D" id="3.30.50.10">
    <property type="entry name" value="Erythroid Transcription Factor GATA-1, subunit A"/>
    <property type="match status" value="1"/>
</dbReference>
<evidence type="ECO:0000256" key="5">
    <source>
        <dbReference type="ARBA" id="ARBA00023125"/>
    </source>
</evidence>
<dbReference type="GO" id="GO:0003700">
    <property type="term" value="F:DNA-binding transcription factor activity"/>
    <property type="evidence" value="ECO:0007669"/>
    <property type="project" value="InterPro"/>
</dbReference>
<evidence type="ECO:0000256" key="1">
    <source>
        <dbReference type="ARBA" id="ARBA00022723"/>
    </source>
</evidence>
<dbReference type="SUPFAM" id="SSF57716">
    <property type="entry name" value="Glucocorticoid receptor-like (DNA-binding domain)"/>
    <property type="match status" value="1"/>
</dbReference>
<dbReference type="Gene3D" id="1.10.565.10">
    <property type="entry name" value="Retinoid X Receptor"/>
    <property type="match status" value="1"/>
</dbReference>
<dbReference type="Pfam" id="PF00104">
    <property type="entry name" value="Hormone_recep"/>
    <property type="match status" value="1"/>
</dbReference>
<reference evidence="12" key="2">
    <citation type="submission" date="2020-11" db="EMBL/GenBank/DDBJ databases">
        <authorList>
            <person name="McCartney M.A."/>
            <person name="Auch B."/>
            <person name="Kono T."/>
            <person name="Mallez S."/>
            <person name="Becker A."/>
            <person name="Gohl D.M."/>
            <person name="Silverstein K.A.T."/>
            <person name="Koren S."/>
            <person name="Bechman K.B."/>
            <person name="Herman A."/>
            <person name="Abrahante J.E."/>
            <person name="Garbe J."/>
        </authorList>
    </citation>
    <scope>NUCLEOTIDE SEQUENCE</scope>
    <source>
        <strain evidence="12">Duluth1</strain>
        <tissue evidence="12">Whole animal</tissue>
    </source>
</reference>
<evidence type="ECO:0000256" key="9">
    <source>
        <dbReference type="SAM" id="MobiDB-lite"/>
    </source>
</evidence>
<feature type="domain" description="Nuclear receptor" evidence="10">
    <location>
        <begin position="179"/>
        <end position="254"/>
    </location>
</feature>
<feature type="domain" description="NR LBD" evidence="11">
    <location>
        <begin position="363"/>
        <end position="592"/>
    </location>
</feature>
<comment type="caution">
    <text evidence="12">The sequence shown here is derived from an EMBL/GenBank/DDBJ whole genome shotgun (WGS) entry which is preliminary data.</text>
</comment>
<dbReference type="GO" id="GO:0043565">
    <property type="term" value="F:sequence-specific DNA binding"/>
    <property type="evidence" value="ECO:0007669"/>
    <property type="project" value="InterPro"/>
</dbReference>
<keyword evidence="7" id="KW-0675">Receptor</keyword>
<gene>
    <name evidence="12" type="ORF">DPMN_010600</name>
</gene>
<evidence type="ECO:0000313" key="13">
    <source>
        <dbReference type="Proteomes" id="UP000828390"/>
    </source>
</evidence>
<dbReference type="EMBL" id="JAIWYP010000001">
    <property type="protein sequence ID" value="KAH3886589.1"/>
    <property type="molecule type" value="Genomic_DNA"/>
</dbReference>
<dbReference type="InterPro" id="IPR013088">
    <property type="entry name" value="Znf_NHR/GATA"/>
</dbReference>
<sequence>MENEGLKHGQPDAAGHVNDFGIAYDISDGSSISQPHKLCLVTQPTISSESTQANNSFAMEIQYPGLLLLSHLCELSSKQMELNGTQNETVKDTAKRCSQLINRGNPQHSMAPACVIMDTKPVVNHPAVTTEHVNSLPIFTATALQDAEENESFKYIPEAQAAVKNSKEKNNRRTHTLQFPPCKVCGGNASGSHYGVISCEACKGFFRRYLLRVLDYKCTKGGYCEIINRNRGNCSSCRLKKCLDLGMAKEKSKLGRYTLAKRTETIRSVNRLEGKEESSSESESMYSVENDHSKNDDFDPQSEMITRKLEEYCDDGHREFQDFSDESVKVLMKKLDDLLPFGPVIITDEQIEAALCNYYELHQKKQELYGSRKAISKEEHNDLYKNYGIDADGRMAYVKHFEPLVDEFIGRFCNFAKKIPQFQSLSLKDRCNILKTGRMDFFLVVMHKGYRKQYGCYLSFDGEAYHIDEYVNMFFSKEACDRIVKIFDKLHELNFCREEMALVSTLSLLSTDRCKLENPNLVELLQLSATRCLQNFLKIQHPSNHQKRFAKIINCLVSMRECSDFYLEEYNELCKDKVLVEEVPIMVDFMTEPI</sequence>
<evidence type="ECO:0000259" key="11">
    <source>
        <dbReference type="PROSITE" id="PS51843"/>
    </source>
</evidence>
<evidence type="ECO:0000256" key="3">
    <source>
        <dbReference type="ARBA" id="ARBA00022833"/>
    </source>
</evidence>
<dbReference type="InterPro" id="IPR000536">
    <property type="entry name" value="Nucl_hrmn_rcpt_lig-bd"/>
</dbReference>
<dbReference type="InterPro" id="IPR001628">
    <property type="entry name" value="Znf_hrmn_rcpt"/>
</dbReference>
<dbReference type="CDD" id="cd06916">
    <property type="entry name" value="NR_DBD_like"/>
    <property type="match status" value="1"/>
</dbReference>
<feature type="region of interest" description="Disordered" evidence="9">
    <location>
        <begin position="270"/>
        <end position="300"/>
    </location>
</feature>
<reference evidence="12" key="1">
    <citation type="journal article" date="2019" name="bioRxiv">
        <title>The Genome of the Zebra Mussel, Dreissena polymorpha: A Resource for Invasive Species Research.</title>
        <authorList>
            <person name="McCartney M.A."/>
            <person name="Auch B."/>
            <person name="Kono T."/>
            <person name="Mallez S."/>
            <person name="Zhang Y."/>
            <person name="Obille A."/>
            <person name="Becker A."/>
            <person name="Abrahante J.E."/>
            <person name="Garbe J."/>
            <person name="Badalamenti J.P."/>
            <person name="Herman A."/>
            <person name="Mangelson H."/>
            <person name="Liachko I."/>
            <person name="Sullivan S."/>
            <person name="Sone E.D."/>
            <person name="Koren S."/>
            <person name="Silverstein K.A.T."/>
            <person name="Beckman K.B."/>
            <person name="Gohl D.M."/>
        </authorList>
    </citation>
    <scope>NUCLEOTIDE SEQUENCE</scope>
    <source>
        <strain evidence="12">Duluth1</strain>
        <tissue evidence="12">Whole animal</tissue>
    </source>
</reference>
<dbReference type="Proteomes" id="UP000828390">
    <property type="component" value="Unassembled WGS sequence"/>
</dbReference>
<accession>A0A9D4RZ87</accession>
<evidence type="ECO:0000256" key="8">
    <source>
        <dbReference type="ARBA" id="ARBA00023242"/>
    </source>
</evidence>
<keyword evidence="6" id="KW-0804">Transcription</keyword>
<protein>
    <submittedName>
        <fullName evidence="12">Uncharacterized protein</fullName>
    </submittedName>
</protein>
<dbReference type="InterPro" id="IPR035500">
    <property type="entry name" value="NHR-like_dom_sf"/>
</dbReference>
<keyword evidence="2" id="KW-0863">Zinc-finger</keyword>
<evidence type="ECO:0000256" key="6">
    <source>
        <dbReference type="ARBA" id="ARBA00023163"/>
    </source>
</evidence>
<keyword evidence="5" id="KW-0238">DNA-binding</keyword>
<keyword evidence="13" id="KW-1185">Reference proteome</keyword>
<dbReference type="OrthoDB" id="6081310at2759"/>
<evidence type="ECO:0000256" key="4">
    <source>
        <dbReference type="ARBA" id="ARBA00023015"/>
    </source>
</evidence>
<dbReference type="PROSITE" id="PS51843">
    <property type="entry name" value="NR_LBD"/>
    <property type="match status" value="1"/>
</dbReference>
<dbReference type="PRINTS" id="PR00047">
    <property type="entry name" value="STROIDFINGER"/>
</dbReference>
<dbReference type="InterPro" id="IPR001723">
    <property type="entry name" value="Nuclear_hrmn_rcpt"/>
</dbReference>
<dbReference type="PANTHER" id="PTHR24082:SF506">
    <property type="entry name" value="NR LBD DOMAIN-CONTAINING PROTEIN"/>
    <property type="match status" value="1"/>
</dbReference>